<evidence type="ECO:0000313" key="2">
    <source>
        <dbReference type="Proteomes" id="UP000886653"/>
    </source>
</evidence>
<dbReference type="Proteomes" id="UP000886653">
    <property type="component" value="Unassembled WGS sequence"/>
</dbReference>
<dbReference type="AlphaFoldDB" id="A0A9P6ND79"/>
<comment type="caution">
    <text evidence="1">The sequence shown here is derived from an EMBL/GenBank/DDBJ whole genome shotgun (WGS) entry which is preliminary data.</text>
</comment>
<keyword evidence="2" id="KW-1185">Reference proteome</keyword>
<gene>
    <name evidence="1" type="ORF">CROQUDRAFT_94944</name>
</gene>
<sequence>MEKPTPPLTSIAARSYPTTEQLEKIPSKLVDPCQAARKVLVVILSHLSS</sequence>
<proteinExistence type="predicted"/>
<dbReference type="EMBL" id="MU167293">
    <property type="protein sequence ID" value="KAG0144566.1"/>
    <property type="molecule type" value="Genomic_DNA"/>
</dbReference>
<protein>
    <submittedName>
        <fullName evidence="1">Uncharacterized protein</fullName>
    </submittedName>
</protein>
<name>A0A9P6ND79_9BASI</name>
<reference evidence="1" key="1">
    <citation type="submission" date="2013-11" db="EMBL/GenBank/DDBJ databases">
        <title>Genome sequence of the fusiform rust pathogen reveals effectors for host alternation and coevolution with pine.</title>
        <authorList>
            <consortium name="DOE Joint Genome Institute"/>
            <person name="Smith K."/>
            <person name="Pendleton A."/>
            <person name="Kubisiak T."/>
            <person name="Anderson C."/>
            <person name="Salamov A."/>
            <person name="Aerts A."/>
            <person name="Riley R."/>
            <person name="Clum A."/>
            <person name="Lindquist E."/>
            <person name="Ence D."/>
            <person name="Campbell M."/>
            <person name="Kronenberg Z."/>
            <person name="Feau N."/>
            <person name="Dhillon B."/>
            <person name="Hamelin R."/>
            <person name="Burleigh J."/>
            <person name="Smith J."/>
            <person name="Yandell M."/>
            <person name="Nelson C."/>
            <person name="Grigoriev I."/>
            <person name="Davis J."/>
        </authorList>
    </citation>
    <scope>NUCLEOTIDE SEQUENCE</scope>
    <source>
        <strain evidence="1">G11</strain>
    </source>
</reference>
<dbReference type="OrthoDB" id="9971592at2759"/>
<organism evidence="1 2">
    <name type="scientific">Cronartium quercuum f. sp. fusiforme G11</name>
    <dbReference type="NCBI Taxonomy" id="708437"/>
    <lineage>
        <taxon>Eukaryota</taxon>
        <taxon>Fungi</taxon>
        <taxon>Dikarya</taxon>
        <taxon>Basidiomycota</taxon>
        <taxon>Pucciniomycotina</taxon>
        <taxon>Pucciniomycetes</taxon>
        <taxon>Pucciniales</taxon>
        <taxon>Coleosporiaceae</taxon>
        <taxon>Cronartium</taxon>
    </lineage>
</organism>
<accession>A0A9P6ND79</accession>
<evidence type="ECO:0000313" key="1">
    <source>
        <dbReference type="EMBL" id="KAG0144566.1"/>
    </source>
</evidence>